<sequence length="104" mass="11637">MATVSIENYVCNLIAGRDKISNLYFAVDKARIIRNNAGQFCYKVSFNGVGSKVYKGFELVVLDDKANCSSLSTILANKDNVSNLDLYILVLLKVKFEFLKLFQA</sequence>
<evidence type="ECO:0000313" key="1">
    <source>
        <dbReference type="EMBL" id="GAF86675.1"/>
    </source>
</evidence>
<feature type="non-terminal residue" evidence="1">
    <location>
        <position position="104"/>
    </location>
</feature>
<dbReference type="AlphaFoldDB" id="X0UDV7"/>
<name>X0UDV7_9ZZZZ</name>
<accession>X0UDV7</accession>
<gene>
    <name evidence="1" type="ORF">S01H1_28872</name>
</gene>
<comment type="caution">
    <text evidence="1">The sequence shown here is derived from an EMBL/GenBank/DDBJ whole genome shotgun (WGS) entry which is preliminary data.</text>
</comment>
<dbReference type="EMBL" id="BARS01017674">
    <property type="protein sequence ID" value="GAF86675.1"/>
    <property type="molecule type" value="Genomic_DNA"/>
</dbReference>
<reference evidence="1" key="1">
    <citation type="journal article" date="2014" name="Front. Microbiol.">
        <title>High frequency of phylogenetically diverse reductive dehalogenase-homologous genes in deep subseafloor sedimentary metagenomes.</title>
        <authorList>
            <person name="Kawai M."/>
            <person name="Futagami T."/>
            <person name="Toyoda A."/>
            <person name="Takaki Y."/>
            <person name="Nishi S."/>
            <person name="Hori S."/>
            <person name="Arai W."/>
            <person name="Tsubouchi T."/>
            <person name="Morono Y."/>
            <person name="Uchiyama I."/>
            <person name="Ito T."/>
            <person name="Fujiyama A."/>
            <person name="Inagaki F."/>
            <person name="Takami H."/>
        </authorList>
    </citation>
    <scope>NUCLEOTIDE SEQUENCE</scope>
    <source>
        <strain evidence="1">Expedition CK06-06</strain>
    </source>
</reference>
<protein>
    <submittedName>
        <fullName evidence="1">Uncharacterized protein</fullName>
    </submittedName>
</protein>
<proteinExistence type="predicted"/>
<organism evidence="1">
    <name type="scientific">marine sediment metagenome</name>
    <dbReference type="NCBI Taxonomy" id="412755"/>
    <lineage>
        <taxon>unclassified sequences</taxon>
        <taxon>metagenomes</taxon>
        <taxon>ecological metagenomes</taxon>
    </lineage>
</organism>